<dbReference type="AlphaFoldDB" id="A0A818ZLE3"/>
<dbReference type="EMBL" id="CAJOAZ010001160">
    <property type="protein sequence ID" value="CAF3773788.1"/>
    <property type="molecule type" value="Genomic_DNA"/>
</dbReference>
<proteinExistence type="predicted"/>
<accession>A0A818ZLE3</accession>
<dbReference type="EMBL" id="CAJNOG010000169">
    <property type="protein sequence ID" value="CAF1033937.1"/>
    <property type="molecule type" value="Genomic_DNA"/>
</dbReference>
<dbReference type="Proteomes" id="UP000663845">
    <property type="component" value="Unassembled WGS sequence"/>
</dbReference>
<name>A0A818ZLE3_9BILA</name>
<evidence type="ECO:0000313" key="1">
    <source>
        <dbReference type="EMBL" id="CAF1033937.1"/>
    </source>
</evidence>
<sequence>MNTYLYSRVSGSKRFKQHANKCFPLVRATTSSSINFSSSKQTTLNNMGFTEGVKIIEGDVTKIKDLSKFSKRIYSLSAVYETFDINNASRGEKTISRHIMIFVDNLRSQIKEMLSILLKERSLTIYPDYWMDSYKKISYLGITVLFVDFEYGFKSIDFCCKPFEYEKKQLKIL</sequence>
<evidence type="ECO:0000313" key="3">
    <source>
        <dbReference type="Proteomes" id="UP000663844"/>
    </source>
</evidence>
<evidence type="ECO:0000313" key="2">
    <source>
        <dbReference type="EMBL" id="CAF3773788.1"/>
    </source>
</evidence>
<reference evidence="2" key="1">
    <citation type="submission" date="2021-02" db="EMBL/GenBank/DDBJ databases">
        <authorList>
            <person name="Nowell W R."/>
        </authorList>
    </citation>
    <scope>NUCLEOTIDE SEQUENCE</scope>
</reference>
<protein>
    <submittedName>
        <fullName evidence="2">Uncharacterized protein</fullName>
    </submittedName>
</protein>
<gene>
    <name evidence="1" type="ORF">JYZ213_LOCUS17758</name>
    <name evidence="2" type="ORF">OXD698_LOCUS16742</name>
</gene>
<comment type="caution">
    <text evidence="2">The sequence shown here is derived from an EMBL/GenBank/DDBJ whole genome shotgun (WGS) entry which is preliminary data.</text>
</comment>
<dbReference type="Proteomes" id="UP000663844">
    <property type="component" value="Unassembled WGS sequence"/>
</dbReference>
<organism evidence="2 3">
    <name type="scientific">Adineta steineri</name>
    <dbReference type="NCBI Taxonomy" id="433720"/>
    <lineage>
        <taxon>Eukaryota</taxon>
        <taxon>Metazoa</taxon>
        <taxon>Spiralia</taxon>
        <taxon>Gnathifera</taxon>
        <taxon>Rotifera</taxon>
        <taxon>Eurotatoria</taxon>
        <taxon>Bdelloidea</taxon>
        <taxon>Adinetida</taxon>
        <taxon>Adinetidae</taxon>
        <taxon>Adineta</taxon>
    </lineage>
</organism>